<feature type="compositionally biased region" description="Basic residues" evidence="1">
    <location>
        <begin position="61"/>
        <end position="73"/>
    </location>
</feature>
<dbReference type="EMBL" id="KK111279">
    <property type="protein sequence ID" value="EZA46441.1"/>
    <property type="molecule type" value="Genomic_DNA"/>
</dbReference>
<dbReference type="AlphaFoldDB" id="A0A026VSE6"/>
<feature type="compositionally biased region" description="Acidic residues" evidence="1">
    <location>
        <begin position="47"/>
        <end position="56"/>
    </location>
</feature>
<evidence type="ECO:0000313" key="3">
    <source>
        <dbReference type="Proteomes" id="UP000053097"/>
    </source>
</evidence>
<reference evidence="2 3" key="1">
    <citation type="journal article" date="2014" name="Curr. Biol.">
        <title>The genome of the clonal raider ant Cerapachys biroi.</title>
        <authorList>
            <person name="Oxley P.R."/>
            <person name="Ji L."/>
            <person name="Fetter-Pruneda I."/>
            <person name="McKenzie S.K."/>
            <person name="Li C."/>
            <person name="Hu H."/>
            <person name="Zhang G."/>
            <person name="Kronauer D.J."/>
        </authorList>
    </citation>
    <scope>NUCLEOTIDE SEQUENCE [LARGE SCALE GENOMIC DNA]</scope>
</reference>
<evidence type="ECO:0000313" key="2">
    <source>
        <dbReference type="EMBL" id="EZA46441.1"/>
    </source>
</evidence>
<accession>A0A026VSE6</accession>
<feature type="region of interest" description="Disordered" evidence="1">
    <location>
        <begin position="1"/>
        <end position="103"/>
    </location>
</feature>
<sequence>MDDSQPSTSGRSKRQKVDKTGRLSALERLKEARSGESGYVEDGREIFDDDLDEESIQEARKQKHTMAGPRKRKKEDGRKKGDIQSMIRNMPSKKSTETKIKDDDILGELLSEITGSKGATSSPKPGNKNKFCHTVHSDIDRNLHLHIKKRMLREYLDH</sequence>
<feature type="compositionally biased region" description="Basic and acidic residues" evidence="1">
    <location>
        <begin position="15"/>
        <end position="34"/>
    </location>
</feature>
<proteinExistence type="predicted"/>
<evidence type="ECO:0000256" key="1">
    <source>
        <dbReference type="SAM" id="MobiDB-lite"/>
    </source>
</evidence>
<dbReference type="OrthoDB" id="8197612at2759"/>
<name>A0A026VSE6_OOCBI</name>
<feature type="compositionally biased region" description="Basic and acidic residues" evidence="1">
    <location>
        <begin position="94"/>
        <end position="103"/>
    </location>
</feature>
<protein>
    <submittedName>
        <fullName evidence="2">DNA polymerase alpha catalytic subunit</fullName>
    </submittedName>
</protein>
<feature type="compositionally biased region" description="Polar residues" evidence="1">
    <location>
        <begin position="1"/>
        <end position="10"/>
    </location>
</feature>
<gene>
    <name evidence="2" type="ORF">X777_00155</name>
</gene>
<keyword evidence="3" id="KW-1185">Reference proteome</keyword>
<dbReference type="Proteomes" id="UP000053097">
    <property type="component" value="Unassembled WGS sequence"/>
</dbReference>
<dbReference type="STRING" id="2015173.A0A026VSE6"/>
<organism evidence="2 3">
    <name type="scientific">Ooceraea biroi</name>
    <name type="common">Clonal raider ant</name>
    <name type="synonym">Cerapachys biroi</name>
    <dbReference type="NCBI Taxonomy" id="2015173"/>
    <lineage>
        <taxon>Eukaryota</taxon>
        <taxon>Metazoa</taxon>
        <taxon>Ecdysozoa</taxon>
        <taxon>Arthropoda</taxon>
        <taxon>Hexapoda</taxon>
        <taxon>Insecta</taxon>
        <taxon>Pterygota</taxon>
        <taxon>Neoptera</taxon>
        <taxon>Endopterygota</taxon>
        <taxon>Hymenoptera</taxon>
        <taxon>Apocrita</taxon>
        <taxon>Aculeata</taxon>
        <taxon>Formicoidea</taxon>
        <taxon>Formicidae</taxon>
        <taxon>Dorylinae</taxon>
        <taxon>Ooceraea</taxon>
    </lineage>
</organism>